<organism evidence="3 4">
    <name type="scientific">Frankia torreyi</name>
    <dbReference type="NCBI Taxonomy" id="1856"/>
    <lineage>
        <taxon>Bacteria</taxon>
        <taxon>Bacillati</taxon>
        <taxon>Actinomycetota</taxon>
        <taxon>Actinomycetes</taxon>
        <taxon>Frankiales</taxon>
        <taxon>Frankiaceae</taxon>
        <taxon>Frankia</taxon>
    </lineage>
</organism>
<dbReference type="Proteomes" id="UP000032545">
    <property type="component" value="Unassembled WGS sequence"/>
</dbReference>
<protein>
    <recommendedName>
        <fullName evidence="5">Short-chain alcohol dehydrogenase</fullName>
    </recommendedName>
</protein>
<dbReference type="PRINTS" id="PR00081">
    <property type="entry name" value="GDHRDH"/>
</dbReference>
<comment type="similarity">
    <text evidence="1">Belongs to the short-chain dehydrogenases/reductases (SDR) family.</text>
</comment>
<evidence type="ECO:0000313" key="4">
    <source>
        <dbReference type="Proteomes" id="UP000032545"/>
    </source>
</evidence>
<dbReference type="PATRIC" id="fig|1502723.3.peg.6808"/>
<keyword evidence="4" id="KW-1185">Reference proteome</keyword>
<dbReference type="InterPro" id="IPR002347">
    <property type="entry name" value="SDR_fam"/>
</dbReference>
<keyword evidence="2" id="KW-0560">Oxidoreductase</keyword>
<dbReference type="SUPFAM" id="SSF51735">
    <property type="entry name" value="NAD(P)-binding Rossmann-fold domains"/>
    <property type="match status" value="1"/>
</dbReference>
<dbReference type="EMBL" id="JYFN01000088">
    <property type="protein sequence ID" value="KJE19703.1"/>
    <property type="molecule type" value="Genomic_DNA"/>
</dbReference>
<dbReference type="Pfam" id="PF00106">
    <property type="entry name" value="adh_short"/>
    <property type="match status" value="1"/>
</dbReference>
<dbReference type="PROSITE" id="PS00061">
    <property type="entry name" value="ADH_SHORT"/>
    <property type="match status" value="1"/>
</dbReference>
<dbReference type="InterPro" id="IPR020904">
    <property type="entry name" value="Sc_DH/Rdtase_CS"/>
</dbReference>
<proteinExistence type="inferred from homology"/>
<dbReference type="PANTHER" id="PTHR24322">
    <property type="entry name" value="PKSB"/>
    <property type="match status" value="1"/>
</dbReference>
<comment type="caution">
    <text evidence="3">The sequence shown here is derived from an EMBL/GenBank/DDBJ whole genome shotgun (WGS) entry which is preliminary data.</text>
</comment>
<evidence type="ECO:0000256" key="1">
    <source>
        <dbReference type="ARBA" id="ARBA00006484"/>
    </source>
</evidence>
<accession>A0A0D8B602</accession>
<evidence type="ECO:0008006" key="5">
    <source>
        <dbReference type="Google" id="ProtNLM"/>
    </source>
</evidence>
<dbReference type="RefSeq" id="WP_044888424.1">
    <property type="nucleotide sequence ID" value="NZ_JYFN01000088.1"/>
</dbReference>
<dbReference type="OrthoDB" id="210852at2"/>
<name>A0A0D8B602_9ACTN</name>
<dbReference type="Gene3D" id="3.40.50.720">
    <property type="entry name" value="NAD(P)-binding Rossmann-like Domain"/>
    <property type="match status" value="1"/>
</dbReference>
<evidence type="ECO:0000313" key="3">
    <source>
        <dbReference type="EMBL" id="KJE19703.1"/>
    </source>
</evidence>
<dbReference type="InterPro" id="IPR036291">
    <property type="entry name" value="NAD(P)-bd_dom_sf"/>
</dbReference>
<gene>
    <name evidence="3" type="ORF">FF36_06006</name>
</gene>
<sequence>MLLADKVVVVTGGGRGIGAALADQAAKAGARAVVVADIDLAVARATAQRVGLRGTVVEAVRADVGSPADLDELARRTREMFGSVDVFFSNAGIAAGAGIDATTRQWARTWSINVMSHVHAARIVLPSMLERDSGAFVITASAAGLLNIPGDAPYAVTKGAAVALAEWLALTHGGRGVQISVLCPLGVRTDMLVDALNAGHETARAVVASGPVLEADEVARCAIEGVAEGRFLIMPQAQTATAYAEKAADPEGWLARHRRATAVPAS</sequence>
<reference evidence="4" key="1">
    <citation type="submission" date="2015-02" db="EMBL/GenBank/DDBJ databases">
        <title>Draft Genome of Frankia sp. CpI1-S.</title>
        <authorList>
            <person name="Oshone R.T."/>
            <person name="Ngom M."/>
            <person name="Ghodhbane-Gtari F."/>
            <person name="Gtari M."/>
            <person name="Morris K."/>
            <person name="Thomas K."/>
            <person name="Sen A."/>
            <person name="Tisa L.S."/>
        </authorList>
    </citation>
    <scope>NUCLEOTIDE SEQUENCE [LARGE SCALE GENOMIC DNA]</scope>
    <source>
        <strain evidence="4">CpI1-S</strain>
    </source>
</reference>
<dbReference type="AlphaFoldDB" id="A0A0D8B602"/>
<dbReference type="PANTHER" id="PTHR24322:SF736">
    <property type="entry name" value="RETINOL DEHYDROGENASE 10"/>
    <property type="match status" value="1"/>
</dbReference>
<dbReference type="GO" id="GO:0016616">
    <property type="term" value="F:oxidoreductase activity, acting on the CH-OH group of donors, NAD or NADP as acceptor"/>
    <property type="evidence" value="ECO:0007669"/>
    <property type="project" value="TreeGrafter"/>
</dbReference>
<reference evidence="3 4" key="2">
    <citation type="journal article" date="2016" name="Genome Announc.">
        <title>Permanent Draft Genome Sequences for Two Variants of Frankia sp. Strain CpI1, the First Frankia Strain Isolated from Root Nodules of Comptonia peregrina.</title>
        <authorList>
            <person name="Oshone R."/>
            <person name="Hurst S.G.IV."/>
            <person name="Abebe-Akele F."/>
            <person name="Simpson S."/>
            <person name="Morris K."/>
            <person name="Thomas W.K."/>
            <person name="Tisa L.S."/>
        </authorList>
    </citation>
    <scope>NUCLEOTIDE SEQUENCE [LARGE SCALE GENOMIC DNA]</scope>
    <source>
        <strain evidence="4">CpI1-S</strain>
    </source>
</reference>
<evidence type="ECO:0000256" key="2">
    <source>
        <dbReference type="ARBA" id="ARBA00023002"/>
    </source>
</evidence>